<dbReference type="Proteomes" id="UP000016895">
    <property type="component" value="Chromosome 1"/>
</dbReference>
<proteinExistence type="predicted"/>
<accession>U4KC84</accession>
<dbReference type="KEGG" id="vni:VIBNI_A1922"/>
<evidence type="ECO:0000313" key="1">
    <source>
        <dbReference type="EMBL" id="CCO58017.1"/>
    </source>
</evidence>
<reference evidence="1 2" key="1">
    <citation type="journal article" date="2013" name="ISME J.">
        <title>Comparative genomics of pathogenic lineages of Vibrio nigripulchritudo identifies virulence-associated traits.</title>
        <authorList>
            <person name="Goudenege D."/>
            <person name="Labreuche Y."/>
            <person name="Krin E."/>
            <person name="Ansquer D."/>
            <person name="Mangenot S."/>
            <person name="Calteau A."/>
            <person name="Medigue C."/>
            <person name="Mazel D."/>
            <person name="Polz M.F."/>
            <person name="Le Roux F."/>
        </authorList>
    </citation>
    <scope>NUCLEOTIDE SEQUENCE [LARGE SCALE GENOMIC DNA]</scope>
    <source>
        <strain evidence="2">SnF1</strain>
    </source>
</reference>
<sequence>MFLRLAVATVPFLVGCSAPLTTNPTQVDELEQVYEFNVVDKHIALKRSMGFIEDVNKFHKKSEFEVFYDPQESEFVAELIENARREGIHRHRISATIKGSEQSRQDSQPLSNKAISIVSRYTLVNDKHCQTLHMGSVRTFQFGCAVEYNRVKSLVKPLKGVE</sequence>
<dbReference type="STRING" id="28173.VIBNI_A1922"/>
<dbReference type="PROSITE" id="PS51257">
    <property type="entry name" value="PROKAR_LIPOPROTEIN"/>
    <property type="match status" value="1"/>
</dbReference>
<dbReference type="OrthoDB" id="5898842at2"/>
<gene>
    <name evidence="1" type="ORF">VIBNI_A1922</name>
</gene>
<dbReference type="PATRIC" id="fig|1260221.3.peg.1826"/>
<keyword evidence="2" id="KW-1185">Reference proteome</keyword>
<name>U4KC84_9VIBR</name>
<protein>
    <submittedName>
        <fullName evidence="1">Uncharacterized protein</fullName>
    </submittedName>
</protein>
<dbReference type="EMBL" id="FO203526">
    <property type="protein sequence ID" value="CCO58017.1"/>
    <property type="molecule type" value="Genomic_DNA"/>
</dbReference>
<dbReference type="RefSeq" id="WP_022550869.1">
    <property type="nucleotide sequence ID" value="NC_022528.1"/>
</dbReference>
<evidence type="ECO:0000313" key="2">
    <source>
        <dbReference type="Proteomes" id="UP000016895"/>
    </source>
</evidence>
<dbReference type="AlphaFoldDB" id="U4KC84"/>
<organism evidence="1 2">
    <name type="scientific">Vibrio nigripulchritudo</name>
    <dbReference type="NCBI Taxonomy" id="28173"/>
    <lineage>
        <taxon>Bacteria</taxon>
        <taxon>Pseudomonadati</taxon>
        <taxon>Pseudomonadota</taxon>
        <taxon>Gammaproteobacteria</taxon>
        <taxon>Vibrionales</taxon>
        <taxon>Vibrionaceae</taxon>
        <taxon>Vibrio</taxon>
    </lineage>
</organism>